<feature type="domain" description="DUF4781" evidence="1">
    <location>
        <begin position="102"/>
        <end position="171"/>
    </location>
</feature>
<dbReference type="KEGG" id="der:6544185"/>
<dbReference type="eggNOG" id="ENOG502S29Y">
    <property type="taxonomic scope" value="Eukaryota"/>
</dbReference>
<dbReference type="InterPro" id="IPR031962">
    <property type="entry name" value="DUF4781"/>
</dbReference>
<reference evidence="2 3" key="1">
    <citation type="journal article" date="2007" name="Nature">
        <title>Evolution of genes and genomes on the Drosophila phylogeny.</title>
        <authorList>
            <consortium name="Drosophila 12 Genomes Consortium"/>
            <person name="Clark A.G."/>
            <person name="Eisen M.B."/>
            <person name="Smith D.R."/>
            <person name="Bergman C.M."/>
            <person name="Oliver B."/>
            <person name="Markow T.A."/>
            <person name="Kaufman T.C."/>
            <person name="Kellis M."/>
            <person name="Gelbart W."/>
            <person name="Iyer V.N."/>
            <person name="Pollard D.A."/>
            <person name="Sackton T.B."/>
            <person name="Larracuente A.M."/>
            <person name="Singh N.D."/>
            <person name="Abad J.P."/>
            <person name="Abt D.N."/>
            <person name="Adryan B."/>
            <person name="Aguade M."/>
            <person name="Akashi H."/>
            <person name="Anderson W.W."/>
            <person name="Aquadro C.F."/>
            <person name="Ardell D.H."/>
            <person name="Arguello R."/>
            <person name="Artieri C.G."/>
            <person name="Barbash D.A."/>
            <person name="Barker D."/>
            <person name="Barsanti P."/>
            <person name="Batterham P."/>
            <person name="Batzoglou S."/>
            <person name="Begun D."/>
            <person name="Bhutkar A."/>
            <person name="Blanco E."/>
            <person name="Bosak S.A."/>
            <person name="Bradley R.K."/>
            <person name="Brand A.D."/>
            <person name="Brent M.R."/>
            <person name="Brooks A.N."/>
            <person name="Brown R.H."/>
            <person name="Butlin R.K."/>
            <person name="Caggese C."/>
            <person name="Calvi B.R."/>
            <person name="Bernardo de Carvalho A."/>
            <person name="Caspi A."/>
            <person name="Castrezana S."/>
            <person name="Celniker S.E."/>
            <person name="Chang J.L."/>
            <person name="Chapple C."/>
            <person name="Chatterji S."/>
            <person name="Chinwalla A."/>
            <person name="Civetta A."/>
            <person name="Clifton S.W."/>
            <person name="Comeron J.M."/>
            <person name="Costello J.C."/>
            <person name="Coyne J.A."/>
            <person name="Daub J."/>
            <person name="David R.G."/>
            <person name="Delcher A.L."/>
            <person name="Delehaunty K."/>
            <person name="Do C.B."/>
            <person name="Ebling H."/>
            <person name="Edwards K."/>
            <person name="Eickbush T."/>
            <person name="Evans J.D."/>
            <person name="Filipski A."/>
            <person name="Findeiss S."/>
            <person name="Freyhult E."/>
            <person name="Fulton L."/>
            <person name="Fulton R."/>
            <person name="Garcia A.C."/>
            <person name="Gardiner A."/>
            <person name="Garfield D.A."/>
            <person name="Garvin B.E."/>
            <person name="Gibson G."/>
            <person name="Gilbert D."/>
            <person name="Gnerre S."/>
            <person name="Godfrey J."/>
            <person name="Good R."/>
            <person name="Gotea V."/>
            <person name="Gravely B."/>
            <person name="Greenberg A.J."/>
            <person name="Griffiths-Jones S."/>
            <person name="Gross S."/>
            <person name="Guigo R."/>
            <person name="Gustafson E.A."/>
            <person name="Haerty W."/>
            <person name="Hahn M.W."/>
            <person name="Halligan D.L."/>
            <person name="Halpern A.L."/>
            <person name="Halter G.M."/>
            <person name="Han M.V."/>
            <person name="Heger A."/>
            <person name="Hillier L."/>
            <person name="Hinrichs A.S."/>
            <person name="Holmes I."/>
            <person name="Hoskins R.A."/>
            <person name="Hubisz M.J."/>
            <person name="Hultmark D."/>
            <person name="Huntley M.A."/>
            <person name="Jaffe D.B."/>
            <person name="Jagadeeshan S."/>
            <person name="Jeck W.R."/>
            <person name="Johnson J."/>
            <person name="Jones C.D."/>
            <person name="Jordan W.C."/>
            <person name="Karpen G.H."/>
            <person name="Kataoka E."/>
            <person name="Keightley P.D."/>
            <person name="Kheradpour P."/>
            <person name="Kirkness E.F."/>
            <person name="Koerich L.B."/>
            <person name="Kristiansen K."/>
            <person name="Kudrna D."/>
            <person name="Kulathinal R.J."/>
            <person name="Kumar S."/>
            <person name="Kwok R."/>
            <person name="Lander E."/>
            <person name="Langley C.H."/>
            <person name="Lapoint R."/>
            <person name="Lazzaro B.P."/>
            <person name="Lee S.J."/>
            <person name="Levesque L."/>
            <person name="Li R."/>
            <person name="Lin C.F."/>
            <person name="Lin M.F."/>
            <person name="Lindblad-Toh K."/>
            <person name="Llopart A."/>
            <person name="Long M."/>
            <person name="Low L."/>
            <person name="Lozovsky E."/>
            <person name="Lu J."/>
            <person name="Luo M."/>
            <person name="Machado C.A."/>
            <person name="Makalowski W."/>
            <person name="Marzo M."/>
            <person name="Matsuda M."/>
            <person name="Matzkin L."/>
            <person name="McAllister B."/>
            <person name="McBride C.S."/>
            <person name="McKernan B."/>
            <person name="McKernan K."/>
            <person name="Mendez-Lago M."/>
            <person name="Minx P."/>
            <person name="Mollenhauer M.U."/>
            <person name="Montooth K."/>
            <person name="Mount S.M."/>
            <person name="Mu X."/>
            <person name="Myers E."/>
            <person name="Negre B."/>
            <person name="Newfeld S."/>
            <person name="Nielsen R."/>
            <person name="Noor M.A."/>
            <person name="O'Grady P."/>
            <person name="Pachter L."/>
            <person name="Papaceit M."/>
            <person name="Parisi M.J."/>
            <person name="Parisi M."/>
            <person name="Parts L."/>
            <person name="Pedersen J.S."/>
            <person name="Pesole G."/>
            <person name="Phillippy A.M."/>
            <person name="Ponting C.P."/>
            <person name="Pop M."/>
            <person name="Porcelli D."/>
            <person name="Powell J.R."/>
            <person name="Prohaska S."/>
            <person name="Pruitt K."/>
            <person name="Puig M."/>
            <person name="Quesneville H."/>
            <person name="Ram K.R."/>
            <person name="Rand D."/>
            <person name="Rasmussen M.D."/>
            <person name="Reed L.K."/>
            <person name="Reenan R."/>
            <person name="Reily A."/>
            <person name="Remington K.A."/>
            <person name="Rieger T.T."/>
            <person name="Ritchie M.G."/>
            <person name="Robin C."/>
            <person name="Rogers Y.H."/>
            <person name="Rohde C."/>
            <person name="Rozas J."/>
            <person name="Rubenfield M.J."/>
            <person name="Ruiz A."/>
            <person name="Russo S."/>
            <person name="Salzberg S.L."/>
            <person name="Sanchez-Gracia A."/>
            <person name="Saranga D.J."/>
            <person name="Sato H."/>
            <person name="Schaeffer S.W."/>
            <person name="Schatz M.C."/>
            <person name="Schlenke T."/>
            <person name="Schwartz R."/>
            <person name="Segarra C."/>
            <person name="Singh R.S."/>
            <person name="Sirot L."/>
            <person name="Sirota M."/>
            <person name="Sisneros N.B."/>
            <person name="Smith C.D."/>
            <person name="Smith T.F."/>
            <person name="Spieth J."/>
            <person name="Stage D.E."/>
            <person name="Stark A."/>
            <person name="Stephan W."/>
            <person name="Strausberg R.L."/>
            <person name="Strempel S."/>
            <person name="Sturgill D."/>
            <person name="Sutton G."/>
            <person name="Sutton G.G."/>
            <person name="Tao W."/>
            <person name="Teichmann S."/>
            <person name="Tobari Y.N."/>
            <person name="Tomimura Y."/>
            <person name="Tsolas J.M."/>
            <person name="Valente V.L."/>
            <person name="Venter E."/>
            <person name="Venter J.C."/>
            <person name="Vicario S."/>
            <person name="Vieira F.G."/>
            <person name="Vilella A.J."/>
            <person name="Villasante A."/>
            <person name="Walenz B."/>
            <person name="Wang J."/>
            <person name="Wasserman M."/>
            <person name="Watts T."/>
            <person name="Wilson D."/>
            <person name="Wilson R.K."/>
            <person name="Wing R.A."/>
            <person name="Wolfner M.F."/>
            <person name="Wong A."/>
            <person name="Wong G.K."/>
            <person name="Wu C.I."/>
            <person name="Wu G."/>
            <person name="Yamamoto D."/>
            <person name="Yang H.P."/>
            <person name="Yang S.P."/>
            <person name="Yorke J.A."/>
            <person name="Yoshida K."/>
            <person name="Zdobnov E."/>
            <person name="Zhang P."/>
            <person name="Zhang Y."/>
            <person name="Zimin A.V."/>
            <person name="Baldwin J."/>
            <person name="Abdouelleil A."/>
            <person name="Abdulkadir J."/>
            <person name="Abebe A."/>
            <person name="Abera B."/>
            <person name="Abreu J."/>
            <person name="Acer S.C."/>
            <person name="Aftuck L."/>
            <person name="Alexander A."/>
            <person name="An P."/>
            <person name="Anderson E."/>
            <person name="Anderson S."/>
            <person name="Arachi H."/>
            <person name="Azer M."/>
            <person name="Bachantsang P."/>
            <person name="Barry A."/>
            <person name="Bayul T."/>
            <person name="Berlin A."/>
            <person name="Bessette D."/>
            <person name="Bloom T."/>
            <person name="Blye J."/>
            <person name="Boguslavskiy L."/>
            <person name="Bonnet C."/>
            <person name="Boukhgalter B."/>
            <person name="Bourzgui I."/>
            <person name="Brown A."/>
            <person name="Cahill P."/>
            <person name="Channer S."/>
            <person name="Cheshatsang Y."/>
            <person name="Chuda L."/>
            <person name="Citroen M."/>
            <person name="Collymore A."/>
            <person name="Cooke P."/>
            <person name="Costello M."/>
            <person name="D'Aco K."/>
            <person name="Daza R."/>
            <person name="De Haan G."/>
            <person name="DeGray S."/>
            <person name="DeMaso C."/>
            <person name="Dhargay N."/>
            <person name="Dooley K."/>
            <person name="Dooley E."/>
            <person name="Doricent M."/>
            <person name="Dorje P."/>
            <person name="Dorjee K."/>
            <person name="Dupes A."/>
            <person name="Elong R."/>
            <person name="Falk J."/>
            <person name="Farina A."/>
            <person name="Faro S."/>
            <person name="Ferguson D."/>
            <person name="Fisher S."/>
            <person name="Foley C.D."/>
            <person name="Franke A."/>
            <person name="Friedrich D."/>
            <person name="Gadbois L."/>
            <person name="Gearin G."/>
            <person name="Gearin C.R."/>
            <person name="Giannoukos G."/>
            <person name="Goode T."/>
            <person name="Graham J."/>
            <person name="Grandbois E."/>
            <person name="Grewal S."/>
            <person name="Gyaltsen K."/>
            <person name="Hafez N."/>
            <person name="Hagos B."/>
            <person name="Hall J."/>
            <person name="Henson C."/>
            <person name="Hollinger A."/>
            <person name="Honan T."/>
            <person name="Huard M.D."/>
            <person name="Hughes L."/>
            <person name="Hurhula B."/>
            <person name="Husby M.E."/>
            <person name="Kamat A."/>
            <person name="Kanga B."/>
            <person name="Kashin S."/>
            <person name="Khazanovich D."/>
            <person name="Kisner P."/>
            <person name="Lance K."/>
            <person name="Lara M."/>
            <person name="Lee W."/>
            <person name="Lennon N."/>
            <person name="Letendre F."/>
            <person name="LeVine R."/>
            <person name="Lipovsky A."/>
            <person name="Liu X."/>
            <person name="Liu J."/>
            <person name="Liu S."/>
            <person name="Lokyitsang T."/>
            <person name="Lokyitsang Y."/>
            <person name="Lubonja R."/>
            <person name="Lui A."/>
            <person name="MacDonald P."/>
            <person name="Magnisalis V."/>
            <person name="Maru K."/>
            <person name="Matthews C."/>
            <person name="McCusker W."/>
            <person name="McDonough S."/>
            <person name="Mehta T."/>
            <person name="Meldrim J."/>
            <person name="Meneus L."/>
            <person name="Mihai O."/>
            <person name="Mihalev A."/>
            <person name="Mihova T."/>
            <person name="Mittelman R."/>
            <person name="Mlenga V."/>
            <person name="Montmayeur A."/>
            <person name="Mulrain L."/>
            <person name="Navidi A."/>
            <person name="Naylor J."/>
            <person name="Negash T."/>
            <person name="Nguyen T."/>
            <person name="Nguyen N."/>
            <person name="Nicol R."/>
            <person name="Norbu C."/>
            <person name="Norbu N."/>
            <person name="Novod N."/>
            <person name="O'Neill B."/>
            <person name="Osman S."/>
            <person name="Markiewicz E."/>
            <person name="Oyono O.L."/>
            <person name="Patti C."/>
            <person name="Phunkhang P."/>
            <person name="Pierre F."/>
            <person name="Priest M."/>
            <person name="Raghuraman S."/>
            <person name="Rege F."/>
            <person name="Reyes R."/>
            <person name="Rise C."/>
            <person name="Rogov P."/>
            <person name="Ross K."/>
            <person name="Ryan E."/>
            <person name="Settipalli S."/>
            <person name="Shea T."/>
            <person name="Sherpa N."/>
            <person name="Shi L."/>
            <person name="Shih D."/>
            <person name="Sparrow T."/>
            <person name="Spaulding J."/>
            <person name="Stalker J."/>
            <person name="Stange-Thomann N."/>
            <person name="Stavropoulos S."/>
            <person name="Stone C."/>
            <person name="Strader C."/>
            <person name="Tesfaye S."/>
            <person name="Thomson T."/>
            <person name="Thoulutsang Y."/>
            <person name="Thoulutsang D."/>
            <person name="Topham K."/>
            <person name="Topping I."/>
            <person name="Tsamla T."/>
            <person name="Vassiliev H."/>
            <person name="Vo A."/>
            <person name="Wangchuk T."/>
            <person name="Wangdi T."/>
            <person name="Weiand M."/>
            <person name="Wilkinson J."/>
            <person name="Wilson A."/>
            <person name="Yadav S."/>
            <person name="Young G."/>
            <person name="Yu Q."/>
            <person name="Zembek L."/>
            <person name="Zhong D."/>
            <person name="Zimmer A."/>
            <person name="Zwirko Z."/>
            <person name="Jaffe D.B."/>
            <person name="Alvarez P."/>
            <person name="Brockman W."/>
            <person name="Butler J."/>
            <person name="Chin C."/>
            <person name="Gnerre S."/>
            <person name="Grabherr M."/>
            <person name="Kleber M."/>
            <person name="Mauceli E."/>
            <person name="MacCallum I."/>
        </authorList>
    </citation>
    <scope>NUCLEOTIDE SEQUENCE [LARGE SCALE GENOMIC DNA]</scope>
    <source>
        <strain evidence="2 3">TSC#14021-0224.01</strain>
    </source>
</reference>
<sequence>MSAAKEEDDSLVPTVREVQQKFADILGHDNGITWDLISPSQKNVLEEKLSQLHCHSNMFNWIWSNSIYSNGQSLTSLFFVMLVDNVRDYKLAEQSRSWRLYPVFRCRRCVDETGQASNMDCCMSYVTQYRSASSWKGFLKSNGFGSGLIVSPHLGVYKQIDGQVELKTYSTTEILYPDTVNLPITPESLKKASKMSIKHTKFVIQSDHPFRAIPVPVYDFCACEKMLNVILNPLSALQSSDVVDLSDSLLLFTNNVNNSRLGSLMKSNNNDPSILINHLRTVWNKIAEESIRIEDNVHLIRNGNGVPTKADLDNLFRLVDSKKNKKKSMEPKNPGNKPFDLPEIVSIRVKGEDINLREFGIYLKEHIASSESFDILISCMSEHLEVDTFKLIMQLTQTFVENVREEMCQILKYYFPTESILYQIILCISKHYPNWNFNEIEEHSSNILRRVRMFFASTGPNSRTEFLKKCKDCTGYYDKCNFT</sequence>
<dbReference type="AlphaFoldDB" id="B3NC57"/>
<dbReference type="OrthoDB" id="7851749at2759"/>
<dbReference type="HOGENOM" id="CLU_706506_0_0_1"/>
<organism evidence="2 3">
    <name type="scientific">Drosophila erecta</name>
    <name type="common">Fruit fly</name>
    <dbReference type="NCBI Taxonomy" id="7220"/>
    <lineage>
        <taxon>Eukaryota</taxon>
        <taxon>Metazoa</taxon>
        <taxon>Ecdysozoa</taxon>
        <taxon>Arthropoda</taxon>
        <taxon>Hexapoda</taxon>
        <taxon>Insecta</taxon>
        <taxon>Pterygota</taxon>
        <taxon>Neoptera</taxon>
        <taxon>Endopterygota</taxon>
        <taxon>Diptera</taxon>
        <taxon>Brachycera</taxon>
        <taxon>Muscomorpha</taxon>
        <taxon>Ephydroidea</taxon>
        <taxon>Drosophilidae</taxon>
        <taxon>Drosophila</taxon>
        <taxon>Sophophora</taxon>
    </lineage>
</organism>
<dbReference type="OMA" id="CISKHHP"/>
<dbReference type="Pfam" id="PF16013">
    <property type="entry name" value="DUF4781"/>
    <property type="match status" value="1"/>
</dbReference>
<dbReference type="PANTHER" id="PTHR21115:SF0">
    <property type="entry name" value="GH06117P-RELATED"/>
    <property type="match status" value="1"/>
</dbReference>
<evidence type="ECO:0000259" key="1">
    <source>
        <dbReference type="Pfam" id="PF16013"/>
    </source>
</evidence>
<evidence type="ECO:0000313" key="2">
    <source>
        <dbReference type="EMBL" id="EDV50945.1"/>
    </source>
</evidence>
<name>B3NC57_DROER</name>
<keyword evidence="3" id="KW-1185">Reference proteome</keyword>
<reference evidence="2 3" key="2">
    <citation type="journal article" date="2008" name="Bioinformatics">
        <title>Assembly reconciliation.</title>
        <authorList>
            <person name="Zimin A.V."/>
            <person name="Smith D.R."/>
            <person name="Sutton G."/>
            <person name="Yorke J.A."/>
        </authorList>
    </citation>
    <scope>NUCLEOTIDE SEQUENCE [LARGE SCALE GENOMIC DNA]</scope>
    <source>
        <strain evidence="2 3">TSC#14021-0224.01</strain>
    </source>
</reference>
<accession>B3NC57</accession>
<gene>
    <name evidence="2" type="primary">Dere\GG14175</name>
    <name evidence="2" type="synonym">dere_GLEANR_14370</name>
    <name evidence="2" type="synonym">GG14175</name>
    <name evidence="2" type="ORF">Dere_GG14175</name>
</gene>
<dbReference type="PhylomeDB" id="B3NC57"/>
<dbReference type="EMBL" id="CH954178">
    <property type="protein sequence ID" value="EDV50945.1"/>
    <property type="molecule type" value="Genomic_DNA"/>
</dbReference>
<dbReference type="PANTHER" id="PTHR21115">
    <property type="entry name" value="GH06117P-RELATED"/>
    <property type="match status" value="1"/>
</dbReference>
<evidence type="ECO:0000313" key="3">
    <source>
        <dbReference type="Proteomes" id="UP000008711"/>
    </source>
</evidence>
<proteinExistence type="predicted"/>
<protein>
    <recommendedName>
        <fullName evidence="1">DUF4781 domain-containing protein</fullName>
    </recommendedName>
</protein>
<dbReference type="Proteomes" id="UP000008711">
    <property type="component" value="Unassembled WGS sequence"/>
</dbReference>